<dbReference type="AlphaFoldDB" id="A0A0A9F7U6"/>
<dbReference type="GO" id="GO:0016787">
    <property type="term" value="F:hydrolase activity"/>
    <property type="evidence" value="ECO:0007669"/>
    <property type="project" value="InterPro"/>
</dbReference>
<dbReference type="Gene3D" id="3.40.50.1820">
    <property type="entry name" value="alpha/beta hydrolase"/>
    <property type="match status" value="1"/>
</dbReference>
<reference evidence="2" key="2">
    <citation type="journal article" date="2015" name="Data Brief">
        <title>Shoot transcriptome of the giant reed, Arundo donax.</title>
        <authorList>
            <person name="Barrero R.A."/>
            <person name="Guerrero F.D."/>
            <person name="Moolhuijzen P."/>
            <person name="Goolsby J.A."/>
            <person name="Tidwell J."/>
            <person name="Bellgard S.E."/>
            <person name="Bellgard M.I."/>
        </authorList>
    </citation>
    <scope>NUCLEOTIDE SEQUENCE</scope>
    <source>
        <tissue evidence="2">Shoot tissue taken approximately 20 cm above the soil surface</tissue>
    </source>
</reference>
<dbReference type="PANTHER" id="PTHR17630:SF100">
    <property type="entry name" value="OS05G0399100 PROTEIN"/>
    <property type="match status" value="1"/>
</dbReference>
<protein>
    <recommendedName>
        <fullName evidence="1">Dienelactone hydrolase domain-containing protein</fullName>
    </recommendedName>
</protein>
<dbReference type="PANTHER" id="PTHR17630">
    <property type="entry name" value="DIENELACTONE HYDROLASE"/>
    <property type="match status" value="1"/>
</dbReference>
<evidence type="ECO:0000313" key="2">
    <source>
        <dbReference type="EMBL" id="JAE06196.1"/>
    </source>
</evidence>
<feature type="domain" description="Dienelactone hydrolase" evidence="1">
    <location>
        <begin position="5"/>
        <end position="62"/>
    </location>
</feature>
<dbReference type="EMBL" id="GBRH01191700">
    <property type="protein sequence ID" value="JAE06196.1"/>
    <property type="molecule type" value="Transcribed_RNA"/>
</dbReference>
<reference evidence="2" key="1">
    <citation type="submission" date="2014-09" db="EMBL/GenBank/DDBJ databases">
        <authorList>
            <person name="Magalhaes I.L.F."/>
            <person name="Oliveira U."/>
            <person name="Santos F.R."/>
            <person name="Vidigal T.H.D.A."/>
            <person name="Brescovit A.D."/>
            <person name="Santos A.J."/>
        </authorList>
    </citation>
    <scope>NUCLEOTIDE SEQUENCE</scope>
    <source>
        <tissue evidence="2">Shoot tissue taken approximately 20 cm above the soil surface</tissue>
    </source>
</reference>
<evidence type="ECO:0000259" key="1">
    <source>
        <dbReference type="Pfam" id="PF01738"/>
    </source>
</evidence>
<organism evidence="2">
    <name type="scientific">Arundo donax</name>
    <name type="common">Giant reed</name>
    <name type="synonym">Donax arundinaceus</name>
    <dbReference type="NCBI Taxonomy" id="35708"/>
    <lineage>
        <taxon>Eukaryota</taxon>
        <taxon>Viridiplantae</taxon>
        <taxon>Streptophyta</taxon>
        <taxon>Embryophyta</taxon>
        <taxon>Tracheophyta</taxon>
        <taxon>Spermatophyta</taxon>
        <taxon>Magnoliopsida</taxon>
        <taxon>Liliopsida</taxon>
        <taxon>Poales</taxon>
        <taxon>Poaceae</taxon>
        <taxon>PACMAD clade</taxon>
        <taxon>Arundinoideae</taxon>
        <taxon>Arundineae</taxon>
        <taxon>Arundo</taxon>
    </lineage>
</organism>
<dbReference type="Pfam" id="PF01738">
    <property type="entry name" value="DLH"/>
    <property type="match status" value="1"/>
</dbReference>
<dbReference type="InterPro" id="IPR002925">
    <property type="entry name" value="Dienelactn_hydro"/>
</dbReference>
<proteinExistence type="predicted"/>
<sequence>MTPPELVKQYEQVLSANPGVAHFFKIFPGVAHAWSVRYSHDDAAAVKSAGEALANMVDWFNENLK</sequence>
<accession>A0A0A9F7U6</accession>
<dbReference type="InterPro" id="IPR029058">
    <property type="entry name" value="AB_hydrolase_fold"/>
</dbReference>
<dbReference type="SUPFAM" id="SSF53474">
    <property type="entry name" value="alpha/beta-Hydrolases"/>
    <property type="match status" value="1"/>
</dbReference>
<name>A0A0A9F7U6_ARUDO</name>